<dbReference type="PROSITE" id="PS50995">
    <property type="entry name" value="HTH_MARR_2"/>
    <property type="match status" value="1"/>
</dbReference>
<dbReference type="InterPro" id="IPR036388">
    <property type="entry name" value="WH-like_DNA-bd_sf"/>
</dbReference>
<dbReference type="InterPro" id="IPR000835">
    <property type="entry name" value="HTH_MarR-typ"/>
</dbReference>
<reference evidence="6 7" key="1">
    <citation type="submission" date="2018-12" db="EMBL/GenBank/DDBJ databases">
        <title>Complete genome sequence of Flaviflexus sp. H23T48.</title>
        <authorList>
            <person name="Bae J.-W."/>
            <person name="Lee J.-Y."/>
        </authorList>
    </citation>
    <scope>NUCLEOTIDE SEQUENCE [LARGE SCALE GENOMIC DNA]</scope>
    <source>
        <strain evidence="6 7">H23T48</strain>
    </source>
</reference>
<dbReference type="InterPro" id="IPR011991">
    <property type="entry name" value="ArsR-like_HTH"/>
</dbReference>
<proteinExistence type="predicted"/>
<name>A0A3S9Q0V1_9ACTO</name>
<keyword evidence="3" id="KW-0804">Transcription</keyword>
<feature type="compositionally biased region" description="Basic and acidic residues" evidence="4">
    <location>
        <begin position="193"/>
        <end position="209"/>
    </location>
</feature>
<organism evidence="6 7">
    <name type="scientific">Flaviflexus ciconiae</name>
    <dbReference type="NCBI Taxonomy" id="2496867"/>
    <lineage>
        <taxon>Bacteria</taxon>
        <taxon>Bacillati</taxon>
        <taxon>Actinomycetota</taxon>
        <taxon>Actinomycetes</taxon>
        <taxon>Actinomycetales</taxon>
        <taxon>Actinomycetaceae</taxon>
        <taxon>Flaviflexus</taxon>
    </lineage>
</organism>
<keyword evidence="1" id="KW-0805">Transcription regulation</keyword>
<dbReference type="PANTHER" id="PTHR42756">
    <property type="entry name" value="TRANSCRIPTIONAL REGULATOR, MARR"/>
    <property type="match status" value="1"/>
</dbReference>
<dbReference type="PANTHER" id="PTHR42756:SF1">
    <property type="entry name" value="TRANSCRIPTIONAL REPRESSOR OF EMRAB OPERON"/>
    <property type="match status" value="1"/>
</dbReference>
<keyword evidence="2" id="KW-0238">DNA-binding</keyword>
<gene>
    <name evidence="6" type="ORF">EJ997_08565</name>
</gene>
<evidence type="ECO:0000256" key="1">
    <source>
        <dbReference type="ARBA" id="ARBA00023015"/>
    </source>
</evidence>
<feature type="compositionally biased region" description="Basic and acidic residues" evidence="4">
    <location>
        <begin position="222"/>
        <end position="233"/>
    </location>
</feature>
<dbReference type="GO" id="GO:0003700">
    <property type="term" value="F:DNA-binding transcription factor activity"/>
    <property type="evidence" value="ECO:0007669"/>
    <property type="project" value="InterPro"/>
</dbReference>
<evidence type="ECO:0000259" key="5">
    <source>
        <dbReference type="PROSITE" id="PS50995"/>
    </source>
</evidence>
<dbReference type="InterPro" id="IPR023187">
    <property type="entry name" value="Tscrpt_reg_MarR-type_CS"/>
</dbReference>
<dbReference type="CDD" id="cd00090">
    <property type="entry name" value="HTH_ARSR"/>
    <property type="match status" value="1"/>
</dbReference>
<dbReference type="SMART" id="SM00347">
    <property type="entry name" value="HTH_MARR"/>
    <property type="match status" value="1"/>
</dbReference>
<evidence type="ECO:0000313" key="7">
    <source>
        <dbReference type="Proteomes" id="UP000280344"/>
    </source>
</evidence>
<evidence type="ECO:0000313" key="6">
    <source>
        <dbReference type="EMBL" id="AZQ78214.1"/>
    </source>
</evidence>
<dbReference type="AlphaFoldDB" id="A0A3S9Q0V1"/>
<keyword evidence="7" id="KW-1185">Reference proteome</keyword>
<dbReference type="SUPFAM" id="SSF46785">
    <property type="entry name" value="Winged helix' DNA-binding domain"/>
    <property type="match status" value="1"/>
</dbReference>
<evidence type="ECO:0000256" key="3">
    <source>
        <dbReference type="ARBA" id="ARBA00023163"/>
    </source>
</evidence>
<dbReference type="InterPro" id="IPR036390">
    <property type="entry name" value="WH_DNA-bd_sf"/>
</dbReference>
<feature type="domain" description="HTH marR-type" evidence="5">
    <location>
        <begin position="1"/>
        <end position="123"/>
    </location>
</feature>
<dbReference type="Pfam" id="PF01047">
    <property type="entry name" value="MarR"/>
    <property type="match status" value="1"/>
</dbReference>
<dbReference type="Gene3D" id="1.10.10.10">
    <property type="entry name" value="Winged helix-like DNA-binding domain superfamily/Winged helix DNA-binding domain"/>
    <property type="match status" value="1"/>
</dbReference>
<evidence type="ECO:0000256" key="4">
    <source>
        <dbReference type="SAM" id="MobiDB-lite"/>
    </source>
</evidence>
<dbReference type="PROSITE" id="PS01117">
    <property type="entry name" value="HTH_MARR_1"/>
    <property type="match status" value="1"/>
</dbReference>
<feature type="region of interest" description="Disordered" evidence="4">
    <location>
        <begin position="170"/>
        <end position="233"/>
    </location>
</feature>
<dbReference type="OrthoDB" id="3254893at2"/>
<accession>A0A3S9Q0V1</accession>
<dbReference type="Proteomes" id="UP000280344">
    <property type="component" value="Chromosome"/>
</dbReference>
<evidence type="ECO:0000256" key="2">
    <source>
        <dbReference type="ARBA" id="ARBA00023125"/>
    </source>
</evidence>
<feature type="region of interest" description="Disordered" evidence="4">
    <location>
        <begin position="1"/>
        <end position="26"/>
    </location>
</feature>
<protein>
    <submittedName>
        <fullName evidence="6">MarR family transcriptional regulator</fullName>
    </submittedName>
</protein>
<dbReference type="EMBL" id="CP034593">
    <property type="protein sequence ID" value="AZQ78214.1"/>
    <property type="molecule type" value="Genomic_DNA"/>
</dbReference>
<dbReference type="KEGG" id="flh:EJ997_08565"/>
<sequence length="233" mass="26139">MKPRRPRPGGPGQGHPRGPVEDPTRGQGRILAALKLQDNIPTKDLAYILGMRVASLNEHLVKMEAGGLIIREQSPEDKRVMLIKLTEDGRTVQQLHPEKPNAFETLTDEQVEQLDTILDQMIEHLESVSSDGECLSPSDTDFTSWSERARSRMGDDKFEAWMERISDYAPDGPGHHFGPHSRRHGGRRHGGRRHENHERGGHGHCERGGHYRMTGRPGLGNRGEHTLDDNPQA</sequence>
<feature type="compositionally biased region" description="Basic residues" evidence="4">
    <location>
        <begin position="177"/>
        <end position="192"/>
    </location>
</feature>
<dbReference type="GO" id="GO:0003677">
    <property type="term" value="F:DNA binding"/>
    <property type="evidence" value="ECO:0007669"/>
    <property type="project" value="UniProtKB-KW"/>
</dbReference>